<protein>
    <submittedName>
        <fullName evidence="2">VCBS repeat-containing protein</fullName>
    </submittedName>
</protein>
<comment type="caution">
    <text evidence="2">The sequence shown here is derived from an EMBL/GenBank/DDBJ whole genome shotgun (WGS) entry which is preliminary data.</text>
</comment>
<keyword evidence="3" id="KW-1185">Reference proteome</keyword>
<organism evidence="2 3">
    <name type="scientific">Hymenobacter cyanobacteriorum</name>
    <dbReference type="NCBI Taxonomy" id="2926463"/>
    <lineage>
        <taxon>Bacteria</taxon>
        <taxon>Pseudomonadati</taxon>
        <taxon>Bacteroidota</taxon>
        <taxon>Cytophagia</taxon>
        <taxon>Cytophagales</taxon>
        <taxon>Hymenobacteraceae</taxon>
        <taxon>Hymenobacter</taxon>
    </lineage>
</organism>
<dbReference type="EMBL" id="JALBGC010000003">
    <property type="protein sequence ID" value="MCI1187908.1"/>
    <property type="molecule type" value="Genomic_DNA"/>
</dbReference>
<proteinExistence type="predicted"/>
<evidence type="ECO:0000313" key="3">
    <source>
        <dbReference type="Proteomes" id="UP001139193"/>
    </source>
</evidence>
<name>A0A9X1VGU7_9BACT</name>
<dbReference type="Proteomes" id="UP001139193">
    <property type="component" value="Unassembled WGS sequence"/>
</dbReference>
<dbReference type="SUPFAM" id="SSF69318">
    <property type="entry name" value="Integrin alpha N-terminal domain"/>
    <property type="match status" value="2"/>
</dbReference>
<dbReference type="PANTHER" id="PTHR46580">
    <property type="entry name" value="SENSOR KINASE-RELATED"/>
    <property type="match status" value="1"/>
</dbReference>
<dbReference type="InterPro" id="IPR013517">
    <property type="entry name" value="FG-GAP"/>
</dbReference>
<dbReference type="Gene3D" id="2.130.10.130">
    <property type="entry name" value="Integrin alpha, N-terminal"/>
    <property type="match status" value="2"/>
</dbReference>
<dbReference type="AlphaFoldDB" id="A0A9X1VGU7"/>
<dbReference type="InterPro" id="IPR028994">
    <property type="entry name" value="Integrin_alpha_N"/>
</dbReference>
<keyword evidence="1" id="KW-0732">Signal</keyword>
<sequence length="430" mass="43436">MGPSNPYAIAAADVDDDGDVDLLSANSTGFNVTVFRNDGAAGFTAGGIVAVPVPYSPQSLTVGDLDGDGDLDLVAGAYTSPGAVSGVGVLCVRFNNGSGVFSGTGNVAAPQPVHSLVLGDVDGDGDLDLLASLGGTAPAVQVRLNNGLGGFGAPTSLPMQSECLRLCLGDIDGDGDLDLLANTYNGGEVSIRFNNGSGVFSGTASIVTNTYNYALALADFDRDGDLDIALSSDNFRGVELYANNGQASFLLFARLATLGNQTSLTAADLNGDGAPDVLGTGSDKVESFLNNGTGGFGPRMNSSYVYFGPRDLAAADLDNDGDLDVALASTAGNRLSVRLNNGTGAPLAQLNPAPAAPFTISPVPAHPADDAVWVRQLPAGTRAVLVRDAMGRAVRTVPVAGTAVALPLAGLRPGLYLVQAGSATARLMVE</sequence>
<evidence type="ECO:0000256" key="1">
    <source>
        <dbReference type="ARBA" id="ARBA00022729"/>
    </source>
</evidence>
<reference evidence="2" key="1">
    <citation type="submission" date="2022-03" db="EMBL/GenBank/DDBJ databases">
        <title>Bacterial whole genome sequence for Hymenobacter sp. DH14.</title>
        <authorList>
            <person name="Le V."/>
        </authorList>
    </citation>
    <scope>NUCLEOTIDE SEQUENCE</scope>
    <source>
        <strain evidence="2">DH14</strain>
    </source>
</reference>
<dbReference type="PANTHER" id="PTHR46580:SF2">
    <property type="entry name" value="MAM DOMAIN-CONTAINING PROTEIN"/>
    <property type="match status" value="1"/>
</dbReference>
<dbReference type="Pfam" id="PF13517">
    <property type="entry name" value="FG-GAP_3"/>
    <property type="match status" value="3"/>
</dbReference>
<accession>A0A9X1VGU7</accession>
<evidence type="ECO:0000313" key="2">
    <source>
        <dbReference type="EMBL" id="MCI1187908.1"/>
    </source>
</evidence>
<gene>
    <name evidence="2" type="ORF">MON38_10795</name>
</gene>